<dbReference type="KEGG" id="sfj:SAMEA4384070_4178"/>
<dbReference type="InterPro" id="IPR039758">
    <property type="entry name" value="NAGK-like"/>
</dbReference>
<dbReference type="Pfam" id="PF01869">
    <property type="entry name" value="BcrAD_BadFG"/>
    <property type="match status" value="1"/>
</dbReference>
<dbReference type="GO" id="GO:0045127">
    <property type="term" value="F:N-acetylglucosamine kinase activity"/>
    <property type="evidence" value="ECO:0007669"/>
    <property type="project" value="InterPro"/>
</dbReference>
<proteinExistence type="predicted"/>
<protein>
    <submittedName>
        <fullName evidence="2">BadF/BadG/BcrA/BcrD ATPase family</fullName>
    </submittedName>
</protein>
<dbReference type="Gene3D" id="3.30.420.40">
    <property type="match status" value="2"/>
</dbReference>
<gene>
    <name evidence="2" type="ORF">SAMEA4384070_04178</name>
</gene>
<accession>A0A240CDF1</accession>
<dbReference type="CDD" id="cd24007">
    <property type="entry name" value="ASKHA_NBD_eukNAGK-like"/>
    <property type="match status" value="1"/>
</dbReference>
<evidence type="ECO:0000313" key="3">
    <source>
        <dbReference type="Proteomes" id="UP000215134"/>
    </source>
</evidence>
<name>A0A240CDF1_SERFI</name>
<dbReference type="InterPro" id="IPR043129">
    <property type="entry name" value="ATPase_NBD"/>
</dbReference>
<evidence type="ECO:0000313" key="2">
    <source>
        <dbReference type="EMBL" id="SNW05078.1"/>
    </source>
</evidence>
<dbReference type="PANTHER" id="PTHR12862">
    <property type="entry name" value="BADF TYPE ATPASE DOMAIN-CONTAINING PROTEIN"/>
    <property type="match status" value="1"/>
</dbReference>
<sequence>MIYLGVDGGGTKTAFVLINDAGDVLARHEAATSYYLSVGMDAARSVVLNGIGEICHRAGITPADISFTFLGLPAYGEVSADVERLDAIAQSLLNRERYRCDNDMICGWAASLGCRDGINVVSGTGSIAYGEYQGRSARCGGWGELFSDEGSAYWIGCQALNLFSRMADGRLQKDLFYDLMREKYPCRNDLDICDLVFNQWKGDRGKIASLAPIACEAAVAGDKQSRAIFFLAAKELALMVDTLRETLRWHADESVRVSYSGGVFKCGDVILEAFAYELAKLNGNYHICLPEYHPTLGAAIYAAKLNGTPLSGQALGKLSLGEYNGQ</sequence>
<feature type="domain" description="ATPase BadF/BadG/BcrA/BcrD type" evidence="1">
    <location>
        <begin position="4"/>
        <end position="302"/>
    </location>
</feature>
<dbReference type="EMBL" id="LT906479">
    <property type="protein sequence ID" value="SNW05078.1"/>
    <property type="molecule type" value="Genomic_DNA"/>
</dbReference>
<keyword evidence="3" id="KW-1185">Reference proteome</keyword>
<dbReference type="Proteomes" id="UP000215134">
    <property type="component" value="Chromosome 1"/>
</dbReference>
<dbReference type="GeneID" id="75029298"/>
<reference evidence="2 3" key="1">
    <citation type="submission" date="2017-06" db="EMBL/GenBank/DDBJ databases">
        <authorList>
            <consortium name="Pathogen Informatics"/>
        </authorList>
    </citation>
    <scope>NUCLEOTIDE SEQUENCE [LARGE SCALE GENOMIC DNA]</scope>
    <source>
        <strain evidence="2 3">NCTC12148</strain>
    </source>
</reference>
<dbReference type="RefSeq" id="WP_095099228.1">
    <property type="nucleotide sequence ID" value="NZ_CAMIQD010000004.1"/>
</dbReference>
<dbReference type="SUPFAM" id="SSF53067">
    <property type="entry name" value="Actin-like ATPase domain"/>
    <property type="match status" value="2"/>
</dbReference>
<organism evidence="2 3">
    <name type="scientific">Serratia ficaria</name>
    <dbReference type="NCBI Taxonomy" id="61651"/>
    <lineage>
        <taxon>Bacteria</taxon>
        <taxon>Pseudomonadati</taxon>
        <taxon>Pseudomonadota</taxon>
        <taxon>Gammaproteobacteria</taxon>
        <taxon>Enterobacterales</taxon>
        <taxon>Yersiniaceae</taxon>
        <taxon>Serratia</taxon>
    </lineage>
</organism>
<dbReference type="InterPro" id="IPR002731">
    <property type="entry name" value="ATPase_BadF"/>
</dbReference>
<dbReference type="PANTHER" id="PTHR12862:SF0">
    <property type="entry name" value="N-ACETYL-D-GLUCOSAMINE KINASE"/>
    <property type="match status" value="1"/>
</dbReference>
<dbReference type="AlphaFoldDB" id="A0A240CDF1"/>
<evidence type="ECO:0000259" key="1">
    <source>
        <dbReference type="Pfam" id="PF01869"/>
    </source>
</evidence>
<dbReference type="OrthoDB" id="9816014at2"/>